<dbReference type="AlphaFoldDB" id="A0A4Q2E1Q0"/>
<proteinExistence type="predicted"/>
<evidence type="ECO:0000313" key="4">
    <source>
        <dbReference type="Proteomes" id="UP000290288"/>
    </source>
</evidence>
<dbReference type="PANTHER" id="PTHR45818">
    <property type="entry name" value="PROTEIN VAV"/>
    <property type="match status" value="1"/>
</dbReference>
<dbReference type="InterPro" id="IPR000219">
    <property type="entry name" value="DH_dom"/>
</dbReference>
<feature type="region of interest" description="Disordered" evidence="1">
    <location>
        <begin position="662"/>
        <end position="718"/>
    </location>
</feature>
<name>A0A4Q2E1Q0_9AGAR</name>
<evidence type="ECO:0000313" key="3">
    <source>
        <dbReference type="EMBL" id="RXW25315.1"/>
    </source>
</evidence>
<feature type="region of interest" description="Disordered" evidence="1">
    <location>
        <begin position="78"/>
        <end position="112"/>
    </location>
</feature>
<protein>
    <recommendedName>
        <fullName evidence="2">DH domain-containing protein</fullName>
    </recommendedName>
</protein>
<dbReference type="Pfam" id="PF00621">
    <property type="entry name" value="RhoGEF"/>
    <property type="match status" value="1"/>
</dbReference>
<dbReference type="PROSITE" id="PS50010">
    <property type="entry name" value="DH_2"/>
    <property type="match status" value="1"/>
</dbReference>
<dbReference type="InterPro" id="IPR011993">
    <property type="entry name" value="PH-like_dom_sf"/>
</dbReference>
<comment type="caution">
    <text evidence="3">The sequence shown here is derived from an EMBL/GenBank/DDBJ whole genome shotgun (WGS) entry which is preliminary data.</text>
</comment>
<dbReference type="EMBL" id="SDEE01000007">
    <property type="protein sequence ID" value="RXW25315.1"/>
    <property type="molecule type" value="Genomic_DNA"/>
</dbReference>
<keyword evidence="4" id="KW-1185">Reference proteome</keyword>
<dbReference type="PANTHER" id="PTHR45818:SF3">
    <property type="entry name" value="PROTEIN VAV"/>
    <property type="match status" value="1"/>
</dbReference>
<sequence length="781" mass="86254">MPGQTSRLKKCISVPNILGRARTLSGPHPLEGNTPSTPLPTPLPFDKHLNIVVSDMEEGGRRSRDRAIFHLSSSNTDTEDEVFHSADSGPRSIGDDNRSPDGSWSDHSPEDIWEQERIKDARRKFHALKELLSTETAYLIHLKAFVTVYLRNLPTLVTHRTPTYSTFGRASASFTSTPWASSSSHLQPGALPTSATTDGSSATLLASSVKEVPKPNIRFLFTDSELELVTRNAEDILQLHERFVRELQDVLKPLGYIMEEDIHEPPTPEQLDNLESAIRLVSAKFATEASRFNAYQVFCAGHPEAIDLVRRVSQQHPVEWESFEQRCSTMVGDFVGGKIAESEPPPLSPEAFHPAPTAEDRTRALSLTSLDSAVRTLRLRSPSNKDAPSVPEVKRESPSHRLAFMDYLIMPIQRICKYPLLFDQVLSAKPLEGLGPNDIVSSPHVDVIVKSAAQAMRHVASSVNEARHRQDVAIQTSLICSRVLLGSQGLPAPTDPAVQGLTVEFLSSLGTCLLAGSVDVMHHHPLQPLDISANFKAKYFGAFLYAGGYLILVRIVKGRKYEPKHWFNLSDFTISDVEEEEALLPYSIRVSCCEQQFELAASCQREKDIWLAAIHSSVRDSAHWKNEPTPSYMLDDKGGFILPPNSMGEVVNGLPTILSVPELPNNNSDSELTEPFILPSGRSKAKPKLRKPDVPSRSEAPSMPSTSRRSSTTSVKAMFGPLSDAHSIVIRRSSPMARLQVDQALQDQNQVTPFKARKHSCPENPDVGQFGYNEPESISAS</sequence>
<dbReference type="Gene3D" id="2.30.29.30">
    <property type="entry name" value="Pleckstrin-homology domain (PH domain)/Phosphotyrosine-binding domain (PTB)"/>
    <property type="match status" value="1"/>
</dbReference>
<dbReference type="Proteomes" id="UP000290288">
    <property type="component" value="Unassembled WGS sequence"/>
</dbReference>
<dbReference type="OrthoDB" id="1716625at2759"/>
<gene>
    <name evidence="3" type="ORF">EST38_g635</name>
</gene>
<dbReference type="STRING" id="2316362.A0A4Q2E1Q0"/>
<dbReference type="SUPFAM" id="SSF48065">
    <property type="entry name" value="DBL homology domain (DH-domain)"/>
    <property type="match status" value="1"/>
</dbReference>
<evidence type="ECO:0000259" key="2">
    <source>
        <dbReference type="PROSITE" id="PS50010"/>
    </source>
</evidence>
<dbReference type="Gene3D" id="1.20.900.10">
    <property type="entry name" value="Dbl homology (DH) domain"/>
    <property type="match status" value="2"/>
</dbReference>
<dbReference type="InterPro" id="IPR035899">
    <property type="entry name" value="DBL_dom_sf"/>
</dbReference>
<feature type="region of interest" description="Disordered" evidence="1">
    <location>
        <begin position="748"/>
        <end position="781"/>
    </location>
</feature>
<feature type="region of interest" description="Disordered" evidence="1">
    <location>
        <begin position="178"/>
        <end position="197"/>
    </location>
</feature>
<dbReference type="GO" id="GO:0005737">
    <property type="term" value="C:cytoplasm"/>
    <property type="evidence" value="ECO:0007669"/>
    <property type="project" value="TreeGrafter"/>
</dbReference>
<dbReference type="GO" id="GO:0005085">
    <property type="term" value="F:guanyl-nucleotide exchange factor activity"/>
    <property type="evidence" value="ECO:0007669"/>
    <property type="project" value="InterPro"/>
</dbReference>
<feature type="compositionally biased region" description="Low complexity" evidence="1">
    <location>
        <begin position="705"/>
        <end position="714"/>
    </location>
</feature>
<feature type="region of interest" description="Disordered" evidence="1">
    <location>
        <begin position="20"/>
        <end position="44"/>
    </location>
</feature>
<accession>A0A4Q2E1Q0</accession>
<reference evidence="3 4" key="1">
    <citation type="submission" date="2019-01" db="EMBL/GenBank/DDBJ databases">
        <title>Draft genome sequence of Psathyrella aberdarensis IHI B618.</title>
        <authorList>
            <person name="Buettner E."/>
            <person name="Kellner H."/>
        </authorList>
    </citation>
    <scope>NUCLEOTIDE SEQUENCE [LARGE SCALE GENOMIC DNA]</scope>
    <source>
        <strain evidence="3 4">IHI B618</strain>
    </source>
</reference>
<feature type="domain" description="DH" evidence="2">
    <location>
        <begin position="123"/>
        <end position="466"/>
    </location>
</feature>
<evidence type="ECO:0000256" key="1">
    <source>
        <dbReference type="SAM" id="MobiDB-lite"/>
    </source>
</evidence>
<organism evidence="3 4">
    <name type="scientific">Candolleomyces aberdarensis</name>
    <dbReference type="NCBI Taxonomy" id="2316362"/>
    <lineage>
        <taxon>Eukaryota</taxon>
        <taxon>Fungi</taxon>
        <taxon>Dikarya</taxon>
        <taxon>Basidiomycota</taxon>
        <taxon>Agaricomycotina</taxon>
        <taxon>Agaricomycetes</taxon>
        <taxon>Agaricomycetidae</taxon>
        <taxon>Agaricales</taxon>
        <taxon>Agaricineae</taxon>
        <taxon>Psathyrellaceae</taxon>
        <taxon>Candolleomyces</taxon>
    </lineage>
</organism>
<dbReference type="SUPFAM" id="SSF50729">
    <property type="entry name" value="PH domain-like"/>
    <property type="match status" value="1"/>
</dbReference>